<evidence type="ECO:0000313" key="2">
    <source>
        <dbReference type="EMBL" id="EDO44085.1"/>
    </source>
</evidence>
<dbReference type="AlphaFoldDB" id="A7RWU4"/>
<dbReference type="InParanoid" id="A7RWU4"/>
<gene>
    <name evidence="2" type="ORF">NEMVEDRAFT_v1g241236</name>
</gene>
<keyword evidence="3" id="KW-1185">Reference proteome</keyword>
<dbReference type="PROSITE" id="PS51053">
    <property type="entry name" value="SERTA"/>
    <property type="match status" value="1"/>
</dbReference>
<dbReference type="KEGG" id="nve:5516045"/>
<evidence type="ECO:0000313" key="3">
    <source>
        <dbReference type="Proteomes" id="UP000001593"/>
    </source>
</evidence>
<sequence>MCFTGESPNYREEIVNLALKKRVRNKRKRAPDMCLEVLLTSTVRRLRCEIENERYFTARPAKRLKMSHENKADIEEKVPDVLDKSMEIENEIERAVESLTLLQESPCHVTSKSDSLPSEPCTDNVVPETIQTMCIENPSSASLLSEHAKPSSDNTQSCELANTLNYEDMDFDTLLQNLLDICEPLGNVEDLMKEYSMDPTLTQSSLDILGHNDPFLPGMFEVMCS</sequence>
<dbReference type="InterPro" id="IPR009263">
    <property type="entry name" value="SERTA_dom"/>
</dbReference>
<reference evidence="2 3" key="1">
    <citation type="journal article" date="2007" name="Science">
        <title>Sea anemone genome reveals ancestral eumetazoan gene repertoire and genomic organization.</title>
        <authorList>
            <person name="Putnam N.H."/>
            <person name="Srivastava M."/>
            <person name="Hellsten U."/>
            <person name="Dirks B."/>
            <person name="Chapman J."/>
            <person name="Salamov A."/>
            <person name="Terry A."/>
            <person name="Shapiro H."/>
            <person name="Lindquist E."/>
            <person name="Kapitonov V.V."/>
            <person name="Jurka J."/>
            <person name="Genikhovich G."/>
            <person name="Grigoriev I.V."/>
            <person name="Lucas S.M."/>
            <person name="Steele R.E."/>
            <person name="Finnerty J.R."/>
            <person name="Technau U."/>
            <person name="Martindale M.Q."/>
            <person name="Rokhsar D.S."/>
        </authorList>
    </citation>
    <scope>NUCLEOTIDE SEQUENCE [LARGE SCALE GENOMIC DNA]</scope>
    <source>
        <strain evidence="3">CH2 X CH6</strain>
    </source>
</reference>
<dbReference type="OMA" id="TQSCELA"/>
<protein>
    <recommendedName>
        <fullName evidence="1">SERTA domain-containing protein</fullName>
    </recommendedName>
</protein>
<accession>A7RWU4</accession>
<dbReference type="Proteomes" id="UP000001593">
    <property type="component" value="Unassembled WGS sequence"/>
</dbReference>
<dbReference type="EMBL" id="DS469548">
    <property type="protein sequence ID" value="EDO44085.1"/>
    <property type="molecule type" value="Genomic_DNA"/>
</dbReference>
<proteinExistence type="predicted"/>
<dbReference type="HOGENOM" id="CLU_1231198_0_0_1"/>
<organism evidence="2 3">
    <name type="scientific">Nematostella vectensis</name>
    <name type="common">Starlet sea anemone</name>
    <dbReference type="NCBI Taxonomy" id="45351"/>
    <lineage>
        <taxon>Eukaryota</taxon>
        <taxon>Metazoa</taxon>
        <taxon>Cnidaria</taxon>
        <taxon>Anthozoa</taxon>
        <taxon>Hexacorallia</taxon>
        <taxon>Actiniaria</taxon>
        <taxon>Edwardsiidae</taxon>
        <taxon>Nematostella</taxon>
    </lineage>
</organism>
<feature type="domain" description="SERTA" evidence="1">
    <location>
        <begin position="7"/>
        <end position="54"/>
    </location>
</feature>
<name>A7RWU4_NEMVE</name>
<evidence type="ECO:0000259" key="1">
    <source>
        <dbReference type="PROSITE" id="PS51053"/>
    </source>
</evidence>